<evidence type="ECO:0000256" key="2">
    <source>
        <dbReference type="ARBA" id="ARBA00023136"/>
    </source>
</evidence>
<evidence type="ECO:0000256" key="3">
    <source>
        <dbReference type="ARBA" id="ARBA00023139"/>
    </source>
</evidence>
<dbReference type="Pfam" id="PF04390">
    <property type="entry name" value="LptE"/>
    <property type="match status" value="1"/>
</dbReference>
<reference evidence="7 8" key="1">
    <citation type="submission" date="2016-07" db="EMBL/GenBank/DDBJ databases">
        <title>Acinetobacter sp. ANC 4603.</title>
        <authorList>
            <person name="Radolfova-Krizova L."/>
            <person name="Nemec A."/>
        </authorList>
    </citation>
    <scope>NUCLEOTIDE SEQUENCE [LARGE SCALE GENOMIC DNA]</scope>
    <source>
        <strain evidence="7 8">ANC 4603</strain>
    </source>
</reference>
<dbReference type="PANTHER" id="PTHR38098">
    <property type="entry name" value="LPS-ASSEMBLY LIPOPROTEIN LPTE"/>
    <property type="match status" value="1"/>
</dbReference>
<comment type="function">
    <text evidence="6">Together with LptD, is involved in the assembly of lipopolysaccharide (LPS) at the surface of the outer membrane. Required for the proper assembly of LptD. Binds LPS and may serve as the LPS recognition site at the outer membrane.</text>
</comment>
<evidence type="ECO:0000256" key="5">
    <source>
        <dbReference type="ARBA" id="ARBA00023288"/>
    </source>
</evidence>
<evidence type="ECO:0000256" key="6">
    <source>
        <dbReference type="HAMAP-Rule" id="MF_01186"/>
    </source>
</evidence>
<keyword evidence="5 6" id="KW-0449">Lipoprotein</keyword>
<protein>
    <recommendedName>
        <fullName evidence="6">LPS-assembly lipoprotein LptE</fullName>
    </recommendedName>
</protein>
<organism evidence="7 8">
    <name type="scientific">Acinetobacter celticus</name>
    <dbReference type="NCBI Taxonomy" id="1891224"/>
    <lineage>
        <taxon>Bacteria</taxon>
        <taxon>Pseudomonadati</taxon>
        <taxon>Pseudomonadota</taxon>
        <taxon>Gammaproteobacteria</taxon>
        <taxon>Moraxellales</taxon>
        <taxon>Moraxellaceae</taxon>
        <taxon>Acinetobacter</taxon>
    </lineage>
</organism>
<evidence type="ECO:0000256" key="1">
    <source>
        <dbReference type="ARBA" id="ARBA00022729"/>
    </source>
</evidence>
<dbReference type="GO" id="GO:0009279">
    <property type="term" value="C:cell outer membrane"/>
    <property type="evidence" value="ECO:0007669"/>
    <property type="project" value="UniProtKB-SubCell"/>
</dbReference>
<sequence>MHLVQRVAAIVLTLGLGAGLTGCGFHLKGTNPNVAPVTYANMKLVLPKDTEELEEKLNIYLGAAGIKLNNAPQSYTLHVLDYSPRRLELNGKLVETLLRLNVTFRIEDAQGKPVTEPRTVMATRSYQYDVATVNTDDQEQKFLNQVIIDDVAQQIARQISSNRLPLATQRTAQPAVTSAPISK</sequence>
<dbReference type="InterPro" id="IPR007485">
    <property type="entry name" value="LPS_assembly_LptE"/>
</dbReference>
<evidence type="ECO:0000256" key="4">
    <source>
        <dbReference type="ARBA" id="ARBA00023237"/>
    </source>
</evidence>
<keyword evidence="2 6" id="KW-0472">Membrane</keyword>
<dbReference type="AlphaFoldDB" id="A0A1C3CZV2"/>
<accession>A0A1C3CZV2</accession>
<dbReference type="Proteomes" id="UP000186553">
    <property type="component" value="Unassembled WGS sequence"/>
</dbReference>
<dbReference type="OrthoDB" id="7349153at2"/>
<proteinExistence type="inferred from homology"/>
<dbReference type="GO" id="GO:1990351">
    <property type="term" value="C:transporter complex"/>
    <property type="evidence" value="ECO:0007669"/>
    <property type="project" value="TreeGrafter"/>
</dbReference>
<dbReference type="Gene3D" id="3.30.160.150">
    <property type="entry name" value="Lipoprotein like domain"/>
    <property type="match status" value="1"/>
</dbReference>
<dbReference type="GO" id="GO:0043165">
    <property type="term" value="P:Gram-negative-bacterium-type cell outer membrane assembly"/>
    <property type="evidence" value="ECO:0007669"/>
    <property type="project" value="UniProtKB-UniRule"/>
</dbReference>
<name>A0A1C3CZV2_9GAMM</name>
<dbReference type="PANTHER" id="PTHR38098:SF1">
    <property type="entry name" value="LPS-ASSEMBLY LIPOPROTEIN LPTE"/>
    <property type="match status" value="1"/>
</dbReference>
<dbReference type="HAMAP" id="MF_01186">
    <property type="entry name" value="LPS_assembly_LptE"/>
    <property type="match status" value="1"/>
</dbReference>
<keyword evidence="1 6" id="KW-0732">Signal</keyword>
<evidence type="ECO:0000313" key="7">
    <source>
        <dbReference type="EMBL" id="ODA14301.1"/>
    </source>
</evidence>
<keyword evidence="8" id="KW-1185">Reference proteome</keyword>
<keyword evidence="3 6" id="KW-0564">Palmitate</keyword>
<dbReference type="PROSITE" id="PS51257">
    <property type="entry name" value="PROKAR_LIPOPROTEIN"/>
    <property type="match status" value="1"/>
</dbReference>
<dbReference type="GO" id="GO:0001530">
    <property type="term" value="F:lipopolysaccharide binding"/>
    <property type="evidence" value="ECO:0007669"/>
    <property type="project" value="TreeGrafter"/>
</dbReference>
<gene>
    <name evidence="6" type="primary">lptE</name>
    <name evidence="7" type="ORF">BBP83_00335</name>
</gene>
<dbReference type="RefSeq" id="WP_068885443.1">
    <property type="nucleotide sequence ID" value="NZ_CBCRUU010000003.1"/>
</dbReference>
<dbReference type="GO" id="GO:0015920">
    <property type="term" value="P:lipopolysaccharide transport"/>
    <property type="evidence" value="ECO:0007669"/>
    <property type="project" value="TreeGrafter"/>
</dbReference>
<comment type="subunit">
    <text evidence="6">Component of the lipopolysaccharide transport and assembly complex. Interacts with LptD.</text>
</comment>
<comment type="subcellular location">
    <subcellularLocation>
        <location evidence="6">Cell outer membrane</location>
        <topology evidence="6">Lipid-anchor</topology>
    </subcellularLocation>
</comment>
<dbReference type="STRING" id="1891224.BBP83_00335"/>
<evidence type="ECO:0000313" key="8">
    <source>
        <dbReference type="Proteomes" id="UP000186553"/>
    </source>
</evidence>
<dbReference type="EMBL" id="MBDL01000001">
    <property type="protein sequence ID" value="ODA14301.1"/>
    <property type="molecule type" value="Genomic_DNA"/>
</dbReference>
<keyword evidence="4 6" id="KW-0998">Cell outer membrane</keyword>
<comment type="similarity">
    <text evidence="6">Belongs to the LptE lipoprotein family.</text>
</comment>
<comment type="caution">
    <text evidence="7">The sequence shown here is derived from an EMBL/GenBank/DDBJ whole genome shotgun (WGS) entry which is preliminary data.</text>
</comment>